<keyword evidence="2" id="KW-1185">Reference proteome</keyword>
<dbReference type="Proteomes" id="UP000031631">
    <property type="component" value="Chromosome"/>
</dbReference>
<reference evidence="1 2" key="1">
    <citation type="journal article" date="2014" name="PLoS ONE">
        <title>Physiological and genomic features of a novel sulfur-oxidizing gammaproteobacterium belonging to a previously uncultivated symbiotic lineage isolated from a hydrothermal vent.</title>
        <authorList>
            <person name="Nunoura T."/>
            <person name="Takaki Y."/>
            <person name="Kazama H."/>
            <person name="Kakuta J."/>
            <person name="Shimamura S."/>
            <person name="Makita H."/>
            <person name="Hirai M."/>
            <person name="Miyazaki M."/>
            <person name="Takai K."/>
        </authorList>
    </citation>
    <scope>NUCLEOTIDE SEQUENCE [LARGE SCALE GENOMIC DNA]</scope>
    <source>
        <strain evidence="1 2">Hiromi1</strain>
    </source>
</reference>
<organism evidence="1 2">
    <name type="scientific">Thiolapillus brandeum</name>
    <dbReference type="NCBI Taxonomy" id="1076588"/>
    <lineage>
        <taxon>Bacteria</taxon>
        <taxon>Pseudomonadati</taxon>
        <taxon>Pseudomonadota</taxon>
        <taxon>Gammaproteobacteria</taxon>
        <taxon>Chromatiales</taxon>
        <taxon>Sedimenticolaceae</taxon>
        <taxon>Thiolapillus</taxon>
    </lineage>
</organism>
<evidence type="ECO:0008006" key="3">
    <source>
        <dbReference type="Google" id="ProtNLM"/>
    </source>
</evidence>
<gene>
    <name evidence="1" type="ORF">TBH_C1275</name>
</gene>
<dbReference type="AlphaFoldDB" id="A0A7U6JIG0"/>
<accession>A0A7U6JIG0</accession>
<dbReference type="RefSeq" id="WP_223212105.1">
    <property type="nucleotide sequence ID" value="NZ_AP012273.1"/>
</dbReference>
<protein>
    <recommendedName>
        <fullName evidence="3">CHAD domain-containing protein</fullName>
    </recommendedName>
</protein>
<evidence type="ECO:0000313" key="2">
    <source>
        <dbReference type="Proteomes" id="UP000031631"/>
    </source>
</evidence>
<name>A0A7U6JIG0_9GAMM</name>
<dbReference type="EMBL" id="AP012273">
    <property type="protein sequence ID" value="BAO44200.1"/>
    <property type="molecule type" value="Genomic_DNA"/>
</dbReference>
<dbReference type="KEGG" id="tbn:TBH_C1275"/>
<sequence>MEPLTSSTLESLFNHGSRWLANLRRAKSARKRESVKALRQVILAARETAVYIRKLNDSDERDHDIERHLSLLWTEPGFCLEDLELKKLAKRCQIKGKHWADPGHYERSNIWQGKCWWN</sequence>
<evidence type="ECO:0000313" key="1">
    <source>
        <dbReference type="EMBL" id="BAO44200.1"/>
    </source>
</evidence>
<proteinExistence type="predicted"/>